<dbReference type="OrthoDB" id="6428734at2"/>
<dbReference type="AlphaFoldDB" id="A0A364NT79"/>
<keyword evidence="2" id="KW-1185">Reference proteome</keyword>
<dbReference type="RefSeq" id="WP_112147215.1">
    <property type="nucleotide sequence ID" value="NZ_PGTO01000027.1"/>
</dbReference>
<gene>
    <name evidence="1" type="ORF">CU669_19220</name>
</gene>
<reference evidence="1 2" key="1">
    <citation type="submission" date="2017-11" db="EMBL/GenBank/DDBJ databases">
        <title>Draft genome sequence of magnetotactic bacterium Magnetospirillum kuznetsovii LBB-42.</title>
        <authorList>
            <person name="Grouzdev D.S."/>
            <person name="Rysina M.S."/>
            <person name="Baslerov R.V."/>
            <person name="Koziaeva V."/>
        </authorList>
    </citation>
    <scope>NUCLEOTIDE SEQUENCE [LARGE SCALE GENOMIC DNA]</scope>
    <source>
        <strain evidence="1 2">LBB-42</strain>
    </source>
</reference>
<dbReference type="EMBL" id="PGTO01000027">
    <property type="protein sequence ID" value="RAU20299.1"/>
    <property type="molecule type" value="Genomic_DNA"/>
</dbReference>
<name>A0A364NT79_9PROT</name>
<proteinExistence type="predicted"/>
<sequence length="210" mass="23202">MSHIDSFKHAIVGEFIGLPVYLALEDIDGDFRCPVHSLIIGGGSGEHPAIVVSDPCAAVARFLDEELSGLSLTRKTREAWQASCSLHRQNDDTAILTFSHWTEESHREFRIRCESSTQSNSFSTYSGEKSLYQWLILGIGEFIFFAMPGLAADIMTQLEAPYGHFRHIRYNSILLIPPNMPVYANGGNAFKSTPVIGSLHSSIEDAKRAG</sequence>
<comment type="caution">
    <text evidence="1">The sequence shown here is derived from an EMBL/GenBank/DDBJ whole genome shotgun (WGS) entry which is preliminary data.</text>
</comment>
<evidence type="ECO:0000313" key="1">
    <source>
        <dbReference type="EMBL" id="RAU20299.1"/>
    </source>
</evidence>
<dbReference type="Proteomes" id="UP000251075">
    <property type="component" value="Unassembled WGS sequence"/>
</dbReference>
<protein>
    <submittedName>
        <fullName evidence="1">Uncharacterized protein</fullName>
    </submittedName>
</protein>
<accession>A0A364NT79</accession>
<evidence type="ECO:0000313" key="2">
    <source>
        <dbReference type="Proteomes" id="UP000251075"/>
    </source>
</evidence>
<organism evidence="1 2">
    <name type="scientific">Paramagnetospirillum kuznetsovii</name>
    <dbReference type="NCBI Taxonomy" id="2053833"/>
    <lineage>
        <taxon>Bacteria</taxon>
        <taxon>Pseudomonadati</taxon>
        <taxon>Pseudomonadota</taxon>
        <taxon>Alphaproteobacteria</taxon>
        <taxon>Rhodospirillales</taxon>
        <taxon>Magnetospirillaceae</taxon>
        <taxon>Paramagnetospirillum</taxon>
    </lineage>
</organism>